<dbReference type="GO" id="GO:0005886">
    <property type="term" value="C:plasma membrane"/>
    <property type="evidence" value="ECO:0007669"/>
    <property type="project" value="TreeGrafter"/>
</dbReference>
<dbReference type="RefSeq" id="WP_030449493.1">
    <property type="nucleotide sequence ID" value="NZ_AP023354.1"/>
</dbReference>
<dbReference type="OrthoDB" id="3671213at2"/>
<dbReference type="GO" id="GO:0046872">
    <property type="term" value="F:metal ion binding"/>
    <property type="evidence" value="ECO:0007669"/>
    <property type="project" value="InterPro"/>
</dbReference>
<dbReference type="PANTHER" id="PTHR40758:SF1">
    <property type="entry name" value="CONSERVED PROTEIN"/>
    <property type="match status" value="1"/>
</dbReference>
<dbReference type="AlphaFoldDB" id="A0A810KWA3"/>
<evidence type="ECO:0000313" key="3">
    <source>
        <dbReference type="Proteomes" id="UP000680750"/>
    </source>
</evidence>
<organism evidence="2 3">
    <name type="scientific">Actinocatenispora sera</name>
    <dbReference type="NCBI Taxonomy" id="390989"/>
    <lineage>
        <taxon>Bacteria</taxon>
        <taxon>Bacillati</taxon>
        <taxon>Actinomycetota</taxon>
        <taxon>Actinomycetes</taxon>
        <taxon>Micromonosporales</taxon>
        <taxon>Micromonosporaceae</taxon>
        <taxon>Actinocatenispora</taxon>
    </lineage>
</organism>
<dbReference type="Pfam" id="PF11716">
    <property type="entry name" value="MDMPI_N"/>
    <property type="match status" value="1"/>
</dbReference>
<dbReference type="Proteomes" id="UP000680750">
    <property type="component" value="Chromosome"/>
</dbReference>
<dbReference type="EMBL" id="AP023354">
    <property type="protein sequence ID" value="BCJ26561.1"/>
    <property type="molecule type" value="Genomic_DNA"/>
</dbReference>
<evidence type="ECO:0000313" key="2">
    <source>
        <dbReference type="EMBL" id="BCJ26561.1"/>
    </source>
</evidence>
<sequence>MSRIPVRPGKDFWLAALRHDGVLLGESAVGDALELPVPGHVDRTVGDLLGTLGAEYRWVRAHVTRGETSRPTLPLPEPPHGLALLDFWLDAYRDLLATFDELDPDLPAWNWAPQPKQARFWMRRTAHLTALDRWDVQLATGAPVPLEAKAATDGVTELFDTILPARRIGRHDPTGTVRLLATDTGAEWLVRLREEGMALLDNSGHTTPAVRAVAAGTASDLLLALTSRISFELVGTAGEARLLDQLRPDRRPTLDP</sequence>
<keyword evidence="3" id="KW-1185">Reference proteome</keyword>
<evidence type="ECO:0000259" key="1">
    <source>
        <dbReference type="Pfam" id="PF11716"/>
    </source>
</evidence>
<dbReference type="InterPro" id="IPR024344">
    <property type="entry name" value="MDMPI_metal-binding"/>
</dbReference>
<proteinExistence type="predicted"/>
<feature type="domain" description="Mycothiol-dependent maleylpyruvate isomerase metal-binding" evidence="1">
    <location>
        <begin position="19"/>
        <end position="137"/>
    </location>
</feature>
<reference evidence="2" key="1">
    <citation type="submission" date="2020-08" db="EMBL/GenBank/DDBJ databases">
        <title>Whole genome shotgun sequence of Actinocatenispora sera NBRC 101916.</title>
        <authorList>
            <person name="Komaki H."/>
            <person name="Tamura T."/>
        </authorList>
    </citation>
    <scope>NUCLEOTIDE SEQUENCE</scope>
    <source>
        <strain evidence="2">NBRC 101916</strain>
    </source>
</reference>
<dbReference type="KEGG" id="aser:Asera_06690"/>
<gene>
    <name evidence="2" type="ORF">Asera_06690</name>
</gene>
<protein>
    <recommendedName>
        <fullName evidence="1">Mycothiol-dependent maleylpyruvate isomerase metal-binding domain-containing protein</fullName>
    </recommendedName>
</protein>
<accession>A0A810KWA3</accession>
<name>A0A810KWA3_9ACTN</name>
<dbReference type="PANTHER" id="PTHR40758">
    <property type="entry name" value="CONSERVED PROTEIN"/>
    <property type="match status" value="1"/>
</dbReference>